<reference evidence="1" key="2">
    <citation type="journal article" date="2020" name="Nat. Commun.">
        <title>Large-scale genome sequencing of mycorrhizal fungi provides insights into the early evolution of symbiotic traits.</title>
        <authorList>
            <person name="Miyauchi S."/>
            <person name="Kiss E."/>
            <person name="Kuo A."/>
            <person name="Drula E."/>
            <person name="Kohler A."/>
            <person name="Sanchez-Garcia M."/>
            <person name="Morin E."/>
            <person name="Andreopoulos B."/>
            <person name="Barry K.W."/>
            <person name="Bonito G."/>
            <person name="Buee M."/>
            <person name="Carver A."/>
            <person name="Chen C."/>
            <person name="Cichocki N."/>
            <person name="Clum A."/>
            <person name="Culley D."/>
            <person name="Crous P.W."/>
            <person name="Fauchery L."/>
            <person name="Girlanda M."/>
            <person name="Hayes R.D."/>
            <person name="Keri Z."/>
            <person name="LaButti K."/>
            <person name="Lipzen A."/>
            <person name="Lombard V."/>
            <person name="Magnuson J."/>
            <person name="Maillard F."/>
            <person name="Murat C."/>
            <person name="Nolan M."/>
            <person name="Ohm R.A."/>
            <person name="Pangilinan J."/>
            <person name="Pereira M.F."/>
            <person name="Perotto S."/>
            <person name="Peter M."/>
            <person name="Pfister S."/>
            <person name="Riley R."/>
            <person name="Sitrit Y."/>
            <person name="Stielow J.B."/>
            <person name="Szollosi G."/>
            <person name="Zifcakova L."/>
            <person name="Stursova M."/>
            <person name="Spatafora J.W."/>
            <person name="Tedersoo L."/>
            <person name="Vaario L.M."/>
            <person name="Yamada A."/>
            <person name="Yan M."/>
            <person name="Wang P."/>
            <person name="Xu J."/>
            <person name="Bruns T."/>
            <person name="Baldrian P."/>
            <person name="Vilgalys R."/>
            <person name="Dunand C."/>
            <person name="Henrissat B."/>
            <person name="Grigoriev I.V."/>
            <person name="Hibbett D."/>
            <person name="Nagy L.G."/>
            <person name="Martin F.M."/>
        </authorList>
    </citation>
    <scope>NUCLEOTIDE SEQUENCE</scope>
    <source>
        <strain evidence="1">P2</strain>
    </source>
</reference>
<name>A0ACB6ZD27_THEGA</name>
<dbReference type="Proteomes" id="UP000886501">
    <property type="component" value="Unassembled WGS sequence"/>
</dbReference>
<proteinExistence type="predicted"/>
<comment type="caution">
    <text evidence="1">The sequence shown here is derived from an EMBL/GenBank/DDBJ whole genome shotgun (WGS) entry which is preliminary data.</text>
</comment>
<accession>A0ACB6ZD27</accession>
<keyword evidence="2" id="KW-1185">Reference proteome</keyword>
<protein>
    <submittedName>
        <fullName evidence="1">Uncharacterized protein</fullName>
    </submittedName>
</protein>
<gene>
    <name evidence="1" type="ORF">BDM02DRAFT_2685513</name>
</gene>
<evidence type="ECO:0000313" key="2">
    <source>
        <dbReference type="Proteomes" id="UP000886501"/>
    </source>
</evidence>
<dbReference type="EMBL" id="MU118033">
    <property type="protein sequence ID" value="KAF9647462.1"/>
    <property type="molecule type" value="Genomic_DNA"/>
</dbReference>
<organism evidence="1 2">
    <name type="scientific">Thelephora ganbajun</name>
    <name type="common">Ganba fungus</name>
    <dbReference type="NCBI Taxonomy" id="370292"/>
    <lineage>
        <taxon>Eukaryota</taxon>
        <taxon>Fungi</taxon>
        <taxon>Dikarya</taxon>
        <taxon>Basidiomycota</taxon>
        <taxon>Agaricomycotina</taxon>
        <taxon>Agaricomycetes</taxon>
        <taxon>Thelephorales</taxon>
        <taxon>Thelephoraceae</taxon>
        <taxon>Thelephora</taxon>
    </lineage>
</organism>
<sequence>MMENNFTSFPTPTDHDAAPVSHPDSKVTKKPRNRHSPYQLAALNELYEKNDHPPLQERIALAERISMPTKTLNAWFQNKRASDKKRKEKETEYFHASLQSQQGQTGRHKSGAAAAQELSTGAAASTPPSSQADSPYGVSPRPLEDDVVGDEAEHPVYAGHHHQHHNPHNHNNLRSAPPSVGTPDHLRHLPENLPDPSLATPTSMPFKRRLRPNGPQSQQLKDFFSENPHPTKEERQELGESLGILFPVTRTYQSVTNWFQNQRSLVKRRKDEESSMHPYPQRSFAPFPPASPHPSLPSLQSDLPPQRSPTPDAPVSASIGPRRVRSSGARPSRSRPEPHQLDALKELYSLTSNPTIEQRTALALEIGLDVVKVTNWFRNLRQTTRKRAQRSMGAFGEEDHDDVNSVYSGYLPSTSVSRDGTPVRYSSQGPTTHQGGYTEDGMAVDQDGHYQSRRCKSDYSHSHQPPQLVHSDDEEQKWEAVTPSPSPPRSPTHTLPFRLGIDPVIYAEIEKESAKYGSGINVEDALLLLSFQRYAFVHPTTF</sequence>
<evidence type="ECO:0000313" key="1">
    <source>
        <dbReference type="EMBL" id="KAF9647462.1"/>
    </source>
</evidence>
<reference evidence="1" key="1">
    <citation type="submission" date="2019-10" db="EMBL/GenBank/DDBJ databases">
        <authorList>
            <consortium name="DOE Joint Genome Institute"/>
            <person name="Kuo A."/>
            <person name="Miyauchi S."/>
            <person name="Kiss E."/>
            <person name="Drula E."/>
            <person name="Kohler A."/>
            <person name="Sanchez-Garcia M."/>
            <person name="Andreopoulos B."/>
            <person name="Barry K.W."/>
            <person name="Bonito G."/>
            <person name="Buee M."/>
            <person name="Carver A."/>
            <person name="Chen C."/>
            <person name="Cichocki N."/>
            <person name="Clum A."/>
            <person name="Culley D."/>
            <person name="Crous P.W."/>
            <person name="Fauchery L."/>
            <person name="Girlanda M."/>
            <person name="Hayes R."/>
            <person name="Keri Z."/>
            <person name="Labutti K."/>
            <person name="Lipzen A."/>
            <person name="Lombard V."/>
            <person name="Magnuson J."/>
            <person name="Maillard F."/>
            <person name="Morin E."/>
            <person name="Murat C."/>
            <person name="Nolan M."/>
            <person name="Ohm R."/>
            <person name="Pangilinan J."/>
            <person name="Pereira M."/>
            <person name="Perotto S."/>
            <person name="Peter M."/>
            <person name="Riley R."/>
            <person name="Sitrit Y."/>
            <person name="Stielow B."/>
            <person name="Szollosi G."/>
            <person name="Zifcakova L."/>
            <person name="Stursova M."/>
            <person name="Spatafora J.W."/>
            <person name="Tedersoo L."/>
            <person name="Vaario L.-M."/>
            <person name="Yamada A."/>
            <person name="Yan M."/>
            <person name="Wang P."/>
            <person name="Xu J."/>
            <person name="Bruns T."/>
            <person name="Baldrian P."/>
            <person name="Vilgalys R."/>
            <person name="Henrissat B."/>
            <person name="Grigoriev I.V."/>
            <person name="Hibbett D."/>
            <person name="Nagy L.G."/>
            <person name="Martin F.M."/>
        </authorList>
    </citation>
    <scope>NUCLEOTIDE SEQUENCE</scope>
    <source>
        <strain evidence="1">P2</strain>
    </source>
</reference>